<sequence length="136" mass="14996">MLPYGELKSASIRDTIGTGEPELVTKGASEEGIFLHRKFRGWLGLARPTDSAKSVSPRAACHLYPGLDRCPPPPPSVQAPKVIVVDTQNEMNKDLVWFEDLSHCRNEWLIGVPWLRPTAVNDPLGPVESVVDIDLN</sequence>
<dbReference type="EMBL" id="BPLQ01015033">
    <property type="protein sequence ID" value="GIY85331.1"/>
    <property type="molecule type" value="Genomic_DNA"/>
</dbReference>
<proteinExistence type="predicted"/>
<gene>
    <name evidence="1" type="ORF">CDAR_317871</name>
</gene>
<reference evidence="1 2" key="1">
    <citation type="submission" date="2021-06" db="EMBL/GenBank/DDBJ databases">
        <title>Caerostris darwini draft genome.</title>
        <authorList>
            <person name="Kono N."/>
            <person name="Arakawa K."/>
        </authorList>
    </citation>
    <scope>NUCLEOTIDE SEQUENCE [LARGE SCALE GENOMIC DNA]</scope>
</reference>
<keyword evidence="2" id="KW-1185">Reference proteome</keyword>
<protein>
    <submittedName>
        <fullName evidence="1">Uncharacterized protein</fullName>
    </submittedName>
</protein>
<evidence type="ECO:0000313" key="1">
    <source>
        <dbReference type="EMBL" id="GIY85331.1"/>
    </source>
</evidence>
<accession>A0AAV4WS53</accession>
<name>A0AAV4WS53_9ARAC</name>
<organism evidence="1 2">
    <name type="scientific">Caerostris darwini</name>
    <dbReference type="NCBI Taxonomy" id="1538125"/>
    <lineage>
        <taxon>Eukaryota</taxon>
        <taxon>Metazoa</taxon>
        <taxon>Ecdysozoa</taxon>
        <taxon>Arthropoda</taxon>
        <taxon>Chelicerata</taxon>
        <taxon>Arachnida</taxon>
        <taxon>Araneae</taxon>
        <taxon>Araneomorphae</taxon>
        <taxon>Entelegynae</taxon>
        <taxon>Araneoidea</taxon>
        <taxon>Araneidae</taxon>
        <taxon>Caerostris</taxon>
    </lineage>
</organism>
<comment type="caution">
    <text evidence="1">The sequence shown here is derived from an EMBL/GenBank/DDBJ whole genome shotgun (WGS) entry which is preliminary data.</text>
</comment>
<evidence type="ECO:0000313" key="2">
    <source>
        <dbReference type="Proteomes" id="UP001054837"/>
    </source>
</evidence>
<dbReference type="AlphaFoldDB" id="A0AAV4WS53"/>
<dbReference type="Proteomes" id="UP001054837">
    <property type="component" value="Unassembled WGS sequence"/>
</dbReference>